<gene>
    <name evidence="6" type="ORF">GCM10023191_071850</name>
</gene>
<evidence type="ECO:0000259" key="5">
    <source>
        <dbReference type="PROSITE" id="PS51462"/>
    </source>
</evidence>
<keyword evidence="3 4" id="KW-0378">Hydrolase</keyword>
<comment type="caution">
    <text evidence="6">The sequence shown here is derived from an EMBL/GenBank/DDBJ whole genome shotgun (WGS) entry which is preliminary data.</text>
</comment>
<dbReference type="Gene3D" id="3.90.79.10">
    <property type="entry name" value="Nucleoside Triphosphate Pyrophosphohydrolase"/>
    <property type="match status" value="1"/>
</dbReference>
<dbReference type="PRINTS" id="PR00502">
    <property type="entry name" value="NUDIXFAMILY"/>
</dbReference>
<comment type="cofactor">
    <cofactor evidence="1">
        <name>Mg(2+)</name>
        <dbReference type="ChEBI" id="CHEBI:18420"/>
    </cofactor>
</comment>
<protein>
    <submittedName>
        <fullName evidence="6">NUDIX domain-containing protein</fullName>
    </submittedName>
</protein>
<dbReference type="InterPro" id="IPR020084">
    <property type="entry name" value="NUDIX_hydrolase_CS"/>
</dbReference>
<dbReference type="CDD" id="cd04673">
    <property type="entry name" value="NUDIX_ADPRase"/>
    <property type="match status" value="1"/>
</dbReference>
<organism evidence="6 7">
    <name type="scientific">Actinoallomurus oryzae</name>
    <dbReference type="NCBI Taxonomy" id="502180"/>
    <lineage>
        <taxon>Bacteria</taxon>
        <taxon>Bacillati</taxon>
        <taxon>Actinomycetota</taxon>
        <taxon>Actinomycetes</taxon>
        <taxon>Streptosporangiales</taxon>
        <taxon>Thermomonosporaceae</taxon>
        <taxon>Actinoallomurus</taxon>
    </lineage>
</organism>
<comment type="similarity">
    <text evidence="2 4">Belongs to the Nudix hydrolase family.</text>
</comment>
<keyword evidence="7" id="KW-1185">Reference proteome</keyword>
<dbReference type="PROSITE" id="PS00893">
    <property type="entry name" value="NUDIX_BOX"/>
    <property type="match status" value="1"/>
</dbReference>
<name>A0ABP8QU59_9ACTN</name>
<dbReference type="PANTHER" id="PTHR43046:SF14">
    <property type="entry name" value="MUTT_NUDIX FAMILY PROTEIN"/>
    <property type="match status" value="1"/>
</dbReference>
<evidence type="ECO:0000313" key="6">
    <source>
        <dbReference type="EMBL" id="GAA4509935.1"/>
    </source>
</evidence>
<dbReference type="Pfam" id="PF00293">
    <property type="entry name" value="NUDIX"/>
    <property type="match status" value="1"/>
</dbReference>
<proteinExistence type="inferred from homology"/>
<dbReference type="SUPFAM" id="SSF55811">
    <property type="entry name" value="Nudix"/>
    <property type="match status" value="1"/>
</dbReference>
<feature type="domain" description="Nudix hydrolase" evidence="5">
    <location>
        <begin position="1"/>
        <end position="127"/>
    </location>
</feature>
<accession>A0ABP8QU59</accession>
<dbReference type="InterPro" id="IPR015797">
    <property type="entry name" value="NUDIX_hydrolase-like_dom_sf"/>
</dbReference>
<evidence type="ECO:0000256" key="2">
    <source>
        <dbReference type="ARBA" id="ARBA00005582"/>
    </source>
</evidence>
<dbReference type="InterPro" id="IPR020476">
    <property type="entry name" value="Nudix_hydrolase"/>
</dbReference>
<evidence type="ECO:0000256" key="3">
    <source>
        <dbReference type="ARBA" id="ARBA00022801"/>
    </source>
</evidence>
<reference evidence="7" key="1">
    <citation type="journal article" date="2019" name="Int. J. Syst. Evol. Microbiol.">
        <title>The Global Catalogue of Microorganisms (GCM) 10K type strain sequencing project: providing services to taxonomists for standard genome sequencing and annotation.</title>
        <authorList>
            <consortium name="The Broad Institute Genomics Platform"/>
            <consortium name="The Broad Institute Genome Sequencing Center for Infectious Disease"/>
            <person name="Wu L."/>
            <person name="Ma J."/>
        </authorList>
    </citation>
    <scope>NUCLEOTIDE SEQUENCE [LARGE SCALE GENOMIC DNA]</scope>
    <source>
        <strain evidence="7">JCM 17933</strain>
    </source>
</reference>
<sequence length="139" mass="14791">MHVRCVGAIVHDAEGRLLLIRRGHPPGEGLWSLPGGRVEAGESDAEAVARELAEETGLHVAPGRLVGSVERAGPAGVTYDIHDYAAVVTGGTLTPGDDASDARWVTPDELRRLPASTGLVETLTRWRVLPADQRTRDAD</sequence>
<dbReference type="InterPro" id="IPR000086">
    <property type="entry name" value="NUDIX_hydrolase_dom"/>
</dbReference>
<dbReference type="Proteomes" id="UP001500503">
    <property type="component" value="Unassembled WGS sequence"/>
</dbReference>
<dbReference type="RefSeq" id="WP_345471538.1">
    <property type="nucleotide sequence ID" value="NZ_BAABHF010000045.1"/>
</dbReference>
<dbReference type="PANTHER" id="PTHR43046">
    <property type="entry name" value="GDP-MANNOSE MANNOSYL HYDROLASE"/>
    <property type="match status" value="1"/>
</dbReference>
<dbReference type="EMBL" id="BAABHF010000045">
    <property type="protein sequence ID" value="GAA4509935.1"/>
    <property type="molecule type" value="Genomic_DNA"/>
</dbReference>
<dbReference type="PROSITE" id="PS51462">
    <property type="entry name" value="NUDIX"/>
    <property type="match status" value="1"/>
</dbReference>
<evidence type="ECO:0000313" key="7">
    <source>
        <dbReference type="Proteomes" id="UP001500503"/>
    </source>
</evidence>
<evidence type="ECO:0000256" key="1">
    <source>
        <dbReference type="ARBA" id="ARBA00001946"/>
    </source>
</evidence>
<evidence type="ECO:0000256" key="4">
    <source>
        <dbReference type="RuleBase" id="RU003476"/>
    </source>
</evidence>